<comment type="caution">
    <text evidence="2">The sequence shown here is derived from an EMBL/GenBank/DDBJ whole genome shotgun (WGS) entry which is preliminary data.</text>
</comment>
<proteinExistence type="predicted"/>
<protein>
    <submittedName>
        <fullName evidence="2">AMP-binding protein</fullName>
    </submittedName>
</protein>
<dbReference type="Gene3D" id="3.40.50.980">
    <property type="match status" value="2"/>
</dbReference>
<dbReference type="Pfam" id="PF00501">
    <property type="entry name" value="AMP-binding"/>
    <property type="match status" value="1"/>
</dbReference>
<dbReference type="EMBL" id="VOMC01000255">
    <property type="protein sequence ID" value="NVI09988.1"/>
    <property type="molecule type" value="Genomic_DNA"/>
</dbReference>
<evidence type="ECO:0000313" key="2">
    <source>
        <dbReference type="EMBL" id="NVI09988.1"/>
    </source>
</evidence>
<name>A0ABX2P141_9BURK</name>
<dbReference type="InterPro" id="IPR020459">
    <property type="entry name" value="AMP-binding"/>
</dbReference>
<dbReference type="SUPFAM" id="SSF56801">
    <property type="entry name" value="Acetyl-CoA synthetase-like"/>
    <property type="match status" value="1"/>
</dbReference>
<evidence type="ECO:0000313" key="3">
    <source>
        <dbReference type="Proteomes" id="UP000821598"/>
    </source>
</evidence>
<feature type="non-terminal residue" evidence="2">
    <location>
        <position position="246"/>
    </location>
</feature>
<evidence type="ECO:0000259" key="1">
    <source>
        <dbReference type="Pfam" id="PF00501"/>
    </source>
</evidence>
<organism evidence="2 3">
    <name type="scientific">Paraburkholderia youngii</name>
    <dbReference type="NCBI Taxonomy" id="2782701"/>
    <lineage>
        <taxon>Bacteria</taxon>
        <taxon>Pseudomonadati</taxon>
        <taxon>Pseudomonadota</taxon>
        <taxon>Betaproteobacteria</taxon>
        <taxon>Burkholderiales</taxon>
        <taxon>Burkholderiaceae</taxon>
        <taxon>Paraburkholderia</taxon>
    </lineage>
</organism>
<dbReference type="InterPro" id="IPR000873">
    <property type="entry name" value="AMP-dep_synth/lig_dom"/>
</dbReference>
<accession>A0ABX2P141</accession>
<dbReference type="PROSITE" id="PS00455">
    <property type="entry name" value="AMP_BINDING"/>
    <property type="match status" value="1"/>
</dbReference>
<dbReference type="PANTHER" id="PTHR45527">
    <property type="entry name" value="NONRIBOSOMAL PEPTIDE SYNTHETASE"/>
    <property type="match status" value="1"/>
</dbReference>
<dbReference type="PRINTS" id="PR00154">
    <property type="entry name" value="AMPBINDING"/>
</dbReference>
<gene>
    <name evidence="2" type="ORF">FSB64_42295</name>
</gene>
<keyword evidence="3" id="KW-1185">Reference proteome</keyword>
<reference evidence="2 3" key="1">
    <citation type="submission" date="2019-08" db="EMBL/GenBank/DDBJ databases">
        <title>Paraburkholderia simonii sp. nov. and P. youngii sp. nov. Brazilian and Mexican Mimosa-associated rhizobia.</title>
        <authorList>
            <person name="Mavima L."/>
            <person name="Beukes C.W."/>
            <person name="Palmer M."/>
            <person name="De Meyer S.E."/>
            <person name="James E.K."/>
            <person name="Maluk M."/>
            <person name="Avontuur J.R."/>
            <person name="Chan W.Y."/>
            <person name="Venter S.N."/>
            <person name="Steenkamp E.T."/>
        </authorList>
    </citation>
    <scope>NUCLEOTIDE SEQUENCE [LARGE SCALE GENOMIC DNA]</scope>
    <source>
        <strain evidence="2 3">JPY454</strain>
    </source>
</reference>
<dbReference type="InterPro" id="IPR020845">
    <property type="entry name" value="AMP-binding_CS"/>
</dbReference>
<dbReference type="Proteomes" id="UP000821598">
    <property type="component" value="Unassembled WGS sequence"/>
</dbReference>
<feature type="domain" description="AMP-dependent synthetase/ligase" evidence="1">
    <location>
        <begin position="41"/>
        <end position="246"/>
    </location>
</feature>
<dbReference type="PANTHER" id="PTHR45527:SF1">
    <property type="entry name" value="FATTY ACID SYNTHASE"/>
    <property type="match status" value="1"/>
</dbReference>
<sequence length="246" mass="25807">MLADAAGRAALGGEALAGVGLVELEAQSPAWAGQPSSDPDARALGLGPRHLAYVIYTSGSTGTPKGVMVEHQGVVRLVAGNDFVAISPQDVFLNASSPTFDATTFEVWGALANGARVMLYPGRYISTSTLSRIIRDEGVTIAWMTARLFDLYVGEGRNTGSLQQLLVGGEEVSAASIKACKSRHPTLRISNGYGPTENTTFTLCYPVPAGFDGQHHVPIGRPIANTRVYVLDGHGEPVPFGAVGEL</sequence>
<dbReference type="Gene3D" id="2.30.38.10">
    <property type="entry name" value="Luciferase, Domain 3"/>
    <property type="match status" value="1"/>
</dbReference>